<accession>A0A164RW08</accession>
<dbReference type="Proteomes" id="UP000076722">
    <property type="component" value="Unassembled WGS sequence"/>
</dbReference>
<keyword evidence="3" id="KW-1185">Reference proteome</keyword>
<sequence length="297" mass="32851">MSPTQHPTPSQMMVSGDSDATSNKLRMEASTSQGQSKGKSKLVVAEPTTEEIISKLDRNESLRRIVLRLLENEDLVDGVEDLLQSGYLPEKEDIDSESELDPVEMQRAIDNAFVEFNNIGFPMLQAMTPSNDYDKLKRFEQAQPLKGDALLLQRKVLSLKLRAVYNPSPFGLPFKFSILGYEGEVIRSHKSTYEVHITQDGKPVDAALVAPSHLPFRVFKSVGTTYYCDCQGVLKQSSDNGTLEGLYWFWSAPSEALHFVNRDGGGGISLGFKIVEEWTGGILTADAAAELINKSSE</sequence>
<evidence type="ECO:0000313" key="3">
    <source>
        <dbReference type="Proteomes" id="UP000076722"/>
    </source>
</evidence>
<reference evidence="2 3" key="1">
    <citation type="journal article" date="2016" name="Mol. Biol. Evol.">
        <title>Comparative Genomics of Early-Diverging Mushroom-Forming Fungi Provides Insights into the Origins of Lignocellulose Decay Capabilities.</title>
        <authorList>
            <person name="Nagy L.G."/>
            <person name="Riley R."/>
            <person name="Tritt A."/>
            <person name="Adam C."/>
            <person name="Daum C."/>
            <person name="Floudas D."/>
            <person name="Sun H."/>
            <person name="Yadav J.S."/>
            <person name="Pangilinan J."/>
            <person name="Larsson K.H."/>
            <person name="Matsuura K."/>
            <person name="Barry K."/>
            <person name="Labutti K."/>
            <person name="Kuo R."/>
            <person name="Ohm R.A."/>
            <person name="Bhattacharya S.S."/>
            <person name="Shirouzu T."/>
            <person name="Yoshinaga Y."/>
            <person name="Martin F.M."/>
            <person name="Grigoriev I.V."/>
            <person name="Hibbett D.S."/>
        </authorList>
    </citation>
    <scope>NUCLEOTIDE SEQUENCE [LARGE SCALE GENOMIC DNA]</scope>
    <source>
        <strain evidence="2 3">HHB9708</strain>
    </source>
</reference>
<organism evidence="2 3">
    <name type="scientific">Sistotremastrum niveocremeum HHB9708</name>
    <dbReference type="NCBI Taxonomy" id="1314777"/>
    <lineage>
        <taxon>Eukaryota</taxon>
        <taxon>Fungi</taxon>
        <taxon>Dikarya</taxon>
        <taxon>Basidiomycota</taxon>
        <taxon>Agaricomycotina</taxon>
        <taxon>Agaricomycetes</taxon>
        <taxon>Sistotremastrales</taxon>
        <taxon>Sistotremastraceae</taxon>
        <taxon>Sertulicium</taxon>
        <taxon>Sertulicium niveocremeum</taxon>
    </lineage>
</organism>
<evidence type="ECO:0000256" key="1">
    <source>
        <dbReference type="SAM" id="MobiDB-lite"/>
    </source>
</evidence>
<proteinExistence type="predicted"/>
<feature type="compositionally biased region" description="Polar residues" evidence="1">
    <location>
        <begin position="1"/>
        <end position="24"/>
    </location>
</feature>
<evidence type="ECO:0000313" key="2">
    <source>
        <dbReference type="EMBL" id="KZS90939.1"/>
    </source>
</evidence>
<dbReference type="EMBL" id="KV419418">
    <property type="protein sequence ID" value="KZS90939.1"/>
    <property type="molecule type" value="Genomic_DNA"/>
</dbReference>
<feature type="region of interest" description="Disordered" evidence="1">
    <location>
        <begin position="1"/>
        <end position="45"/>
    </location>
</feature>
<name>A0A164RW08_9AGAM</name>
<protein>
    <submittedName>
        <fullName evidence="2">Uncharacterized protein</fullName>
    </submittedName>
</protein>
<dbReference type="AlphaFoldDB" id="A0A164RW08"/>
<gene>
    <name evidence="2" type="ORF">SISNIDRAFT_518527</name>
</gene>